<gene>
    <name evidence="3" type="ORF">GJ697_25100</name>
</gene>
<dbReference type="PANTHER" id="PTHR37312:SF1">
    <property type="entry name" value="MEMBRANE-BOUND ACYLTRANSFERASE YKRP-RELATED"/>
    <property type="match status" value="1"/>
</dbReference>
<evidence type="ECO:0000256" key="1">
    <source>
        <dbReference type="SAM" id="Phobius"/>
    </source>
</evidence>
<keyword evidence="1" id="KW-0472">Membrane</keyword>
<evidence type="ECO:0000259" key="2">
    <source>
        <dbReference type="Pfam" id="PF01757"/>
    </source>
</evidence>
<dbReference type="AlphaFoldDB" id="A0A6L5QN72"/>
<dbReference type="RefSeq" id="WP_154369166.1">
    <property type="nucleotide sequence ID" value="NZ_WKJM01000029.1"/>
</dbReference>
<feature type="transmembrane region" description="Helical" evidence="1">
    <location>
        <begin position="280"/>
        <end position="300"/>
    </location>
</feature>
<name>A0A6L5QN72_9BURK</name>
<keyword evidence="4" id="KW-1185">Reference proteome</keyword>
<keyword evidence="1" id="KW-1133">Transmembrane helix</keyword>
<keyword evidence="1" id="KW-0812">Transmembrane</keyword>
<feature type="transmembrane region" description="Helical" evidence="1">
    <location>
        <begin position="142"/>
        <end position="165"/>
    </location>
</feature>
<organism evidence="3 4">
    <name type="scientific">Duganella alba</name>
    <dbReference type="NCBI Taxonomy" id="2666081"/>
    <lineage>
        <taxon>Bacteria</taxon>
        <taxon>Pseudomonadati</taxon>
        <taxon>Pseudomonadota</taxon>
        <taxon>Betaproteobacteria</taxon>
        <taxon>Burkholderiales</taxon>
        <taxon>Oxalobacteraceae</taxon>
        <taxon>Telluria group</taxon>
        <taxon>Duganella</taxon>
    </lineage>
</organism>
<keyword evidence="3" id="KW-0808">Transferase</keyword>
<dbReference type="GO" id="GO:0016747">
    <property type="term" value="F:acyltransferase activity, transferring groups other than amino-acyl groups"/>
    <property type="evidence" value="ECO:0007669"/>
    <property type="project" value="InterPro"/>
</dbReference>
<dbReference type="InterPro" id="IPR052734">
    <property type="entry name" value="Nod_factor_acetyltransferase"/>
</dbReference>
<comment type="caution">
    <text evidence="3">The sequence shown here is derived from an EMBL/GenBank/DDBJ whole genome shotgun (WGS) entry which is preliminary data.</text>
</comment>
<dbReference type="Proteomes" id="UP000481037">
    <property type="component" value="Unassembled WGS sequence"/>
</dbReference>
<feature type="transmembrane region" description="Helical" evidence="1">
    <location>
        <begin position="312"/>
        <end position="333"/>
    </location>
</feature>
<feature type="transmembrane region" description="Helical" evidence="1">
    <location>
        <begin position="110"/>
        <end position="130"/>
    </location>
</feature>
<dbReference type="Pfam" id="PF01757">
    <property type="entry name" value="Acyl_transf_3"/>
    <property type="match status" value="1"/>
</dbReference>
<feature type="transmembrane region" description="Helical" evidence="1">
    <location>
        <begin position="185"/>
        <end position="205"/>
    </location>
</feature>
<feature type="transmembrane region" description="Helical" evidence="1">
    <location>
        <begin position="217"/>
        <end position="236"/>
    </location>
</feature>
<accession>A0A6L5QN72</accession>
<dbReference type="EMBL" id="WKJM01000029">
    <property type="protein sequence ID" value="MRX11107.1"/>
    <property type="molecule type" value="Genomic_DNA"/>
</dbReference>
<feature type="transmembrane region" description="Helical" evidence="1">
    <location>
        <begin position="9"/>
        <end position="26"/>
    </location>
</feature>
<keyword evidence="3" id="KW-0012">Acyltransferase</keyword>
<evidence type="ECO:0000313" key="3">
    <source>
        <dbReference type="EMBL" id="MRX11107.1"/>
    </source>
</evidence>
<protein>
    <submittedName>
        <fullName evidence="3">Acyltransferase family protein</fullName>
    </submittedName>
</protein>
<evidence type="ECO:0000313" key="4">
    <source>
        <dbReference type="Proteomes" id="UP000481037"/>
    </source>
</evidence>
<proteinExistence type="predicted"/>
<feature type="domain" description="Acyltransferase 3" evidence="2">
    <location>
        <begin position="5"/>
        <end position="330"/>
    </location>
</feature>
<feature type="transmembrane region" description="Helical" evidence="1">
    <location>
        <begin position="248"/>
        <end position="268"/>
    </location>
</feature>
<dbReference type="InterPro" id="IPR002656">
    <property type="entry name" value="Acyl_transf_3_dom"/>
</dbReference>
<sequence length="353" mass="38457">MQRNNTIDIAKGIGILLVALGHNWVISRANGLAYRMIYSFHMPLFFLLAGVFLNPAQRLPGFISSKADALLKPYALVLITLGCLRAATHSAAPLPYFAGIAYGVGSTLEWVQMWFLPNLFVTLLFAWGVLRLLGDGHQSRATLAVLAGALLLLGAVSIHAFDAIVPADHPSLAPVFGERPPIQGLPFSLDLLPLGAGFLLIGYLLRQHVRQLRFQPLWALAALLVFIASHLTFSGVTDLNLRQYGHWLITPIQALSGIYLVLSLAALCDRAAAPARVLAYLGQASLFILIFHAFIQWVAFDKLSKRLHVDNYLAAALSFVICLACSLAAYEACRRIALLSLLMLRLPKRGAAS</sequence>
<feature type="transmembrane region" description="Helical" evidence="1">
    <location>
        <begin position="32"/>
        <end position="53"/>
    </location>
</feature>
<reference evidence="3 4" key="1">
    <citation type="submission" date="2019-11" db="EMBL/GenBank/DDBJ databases">
        <title>Novel species isolated from a subtropical stream in China.</title>
        <authorList>
            <person name="Lu H."/>
        </authorList>
    </citation>
    <scope>NUCLEOTIDE SEQUENCE [LARGE SCALE GENOMIC DNA]</scope>
    <source>
        <strain evidence="3 4">FT25W</strain>
    </source>
</reference>
<dbReference type="PANTHER" id="PTHR37312">
    <property type="entry name" value="MEMBRANE-BOUND ACYLTRANSFERASE YKRP-RELATED"/>
    <property type="match status" value="1"/>
</dbReference>
<feature type="transmembrane region" description="Helical" evidence="1">
    <location>
        <begin position="74"/>
        <end position="98"/>
    </location>
</feature>